<dbReference type="EMBL" id="BMDZ01000046">
    <property type="protein sequence ID" value="GGB50777.1"/>
    <property type="molecule type" value="Genomic_DNA"/>
</dbReference>
<dbReference type="InterPro" id="IPR036390">
    <property type="entry name" value="WH_DNA-bd_sf"/>
</dbReference>
<keyword evidence="7" id="KW-1185">Reference proteome</keyword>
<dbReference type="PANTHER" id="PTHR30537:SF1">
    <property type="entry name" value="HTH-TYPE TRANSCRIPTIONAL REGULATOR PGRR"/>
    <property type="match status" value="1"/>
</dbReference>
<dbReference type="SUPFAM" id="SSF46785">
    <property type="entry name" value="Winged helix' DNA-binding domain"/>
    <property type="match status" value="1"/>
</dbReference>
<feature type="domain" description="HTH lysR-type" evidence="5">
    <location>
        <begin position="1"/>
        <end position="61"/>
    </location>
</feature>
<name>A0ABQ1ITD3_9PROT</name>
<dbReference type="PRINTS" id="PR00039">
    <property type="entry name" value="HTHLYSR"/>
</dbReference>
<keyword evidence="2" id="KW-0805">Transcription regulation</keyword>
<dbReference type="PROSITE" id="PS50931">
    <property type="entry name" value="HTH_LYSR"/>
    <property type="match status" value="1"/>
</dbReference>
<dbReference type="InterPro" id="IPR000847">
    <property type="entry name" value="LysR_HTH_N"/>
</dbReference>
<comment type="caution">
    <text evidence="6">The sequence shown here is derived from an EMBL/GenBank/DDBJ whole genome shotgun (WGS) entry which is preliminary data.</text>
</comment>
<evidence type="ECO:0000256" key="1">
    <source>
        <dbReference type="ARBA" id="ARBA00009437"/>
    </source>
</evidence>
<protein>
    <submittedName>
        <fullName evidence="6">Transcriptional regulator</fullName>
    </submittedName>
</protein>
<organism evidence="6 7">
    <name type="scientific">Tistrella bauzanensis</name>
    <dbReference type="NCBI Taxonomy" id="657419"/>
    <lineage>
        <taxon>Bacteria</taxon>
        <taxon>Pseudomonadati</taxon>
        <taxon>Pseudomonadota</taxon>
        <taxon>Alphaproteobacteria</taxon>
        <taxon>Geminicoccales</taxon>
        <taxon>Geminicoccaceae</taxon>
        <taxon>Tistrella</taxon>
    </lineage>
</organism>
<sequence>MKRASITDLTVFMAVASHRNFRKAALELGMSPSALSHAVRSLEERLGVRLFNRTTRSVSPTAAGETLFRRLTPAMRDIMTALDEVDDYRSTPSGTLRINASASSARVLMQPMLARFLARFPDMRVEVVTEDRLVDIAAEGFDAGVRLLESVPQDMIAVPFGPELRLIAVASPDYLKQHGTPKTPQDLARHDCINYRLGSGRVYRWEFSRHGQDIQIDAPGKVIVDNPMLILDAALAGVGVAFAMEALVAADIAAGRLVPLLEEWCQPFAGLCLYYPGRRHMPAGLRAFIDMMRETSFPAAM</sequence>
<dbReference type="Gene3D" id="1.10.10.10">
    <property type="entry name" value="Winged helix-like DNA-binding domain superfamily/Winged helix DNA-binding domain"/>
    <property type="match status" value="1"/>
</dbReference>
<proteinExistence type="inferred from homology"/>
<keyword evidence="3" id="KW-0238">DNA-binding</keyword>
<reference evidence="7" key="1">
    <citation type="journal article" date="2019" name="Int. J. Syst. Evol. Microbiol.">
        <title>The Global Catalogue of Microorganisms (GCM) 10K type strain sequencing project: providing services to taxonomists for standard genome sequencing and annotation.</title>
        <authorList>
            <consortium name="The Broad Institute Genomics Platform"/>
            <consortium name="The Broad Institute Genome Sequencing Center for Infectious Disease"/>
            <person name="Wu L."/>
            <person name="Ma J."/>
        </authorList>
    </citation>
    <scope>NUCLEOTIDE SEQUENCE [LARGE SCALE GENOMIC DNA]</scope>
    <source>
        <strain evidence="7">CGMCC 1.10188</strain>
    </source>
</reference>
<evidence type="ECO:0000256" key="2">
    <source>
        <dbReference type="ARBA" id="ARBA00023015"/>
    </source>
</evidence>
<dbReference type="Pfam" id="PF00126">
    <property type="entry name" value="HTH_1"/>
    <property type="match status" value="1"/>
</dbReference>
<evidence type="ECO:0000259" key="5">
    <source>
        <dbReference type="PROSITE" id="PS50931"/>
    </source>
</evidence>
<dbReference type="InterPro" id="IPR058163">
    <property type="entry name" value="LysR-type_TF_proteobact-type"/>
</dbReference>
<dbReference type="PANTHER" id="PTHR30537">
    <property type="entry name" value="HTH-TYPE TRANSCRIPTIONAL REGULATOR"/>
    <property type="match status" value="1"/>
</dbReference>
<evidence type="ECO:0000256" key="3">
    <source>
        <dbReference type="ARBA" id="ARBA00023125"/>
    </source>
</evidence>
<evidence type="ECO:0000256" key="4">
    <source>
        <dbReference type="ARBA" id="ARBA00023163"/>
    </source>
</evidence>
<dbReference type="Gene3D" id="3.40.190.290">
    <property type="match status" value="1"/>
</dbReference>
<dbReference type="InterPro" id="IPR005119">
    <property type="entry name" value="LysR_subst-bd"/>
</dbReference>
<evidence type="ECO:0000313" key="7">
    <source>
        <dbReference type="Proteomes" id="UP000603352"/>
    </source>
</evidence>
<comment type="similarity">
    <text evidence="1">Belongs to the LysR transcriptional regulatory family.</text>
</comment>
<evidence type="ECO:0000313" key="6">
    <source>
        <dbReference type="EMBL" id="GGB50777.1"/>
    </source>
</evidence>
<dbReference type="RefSeq" id="WP_188580160.1">
    <property type="nucleotide sequence ID" value="NZ_BMDZ01000046.1"/>
</dbReference>
<gene>
    <name evidence="6" type="ORF">GCM10011505_34800</name>
</gene>
<keyword evidence="4" id="KW-0804">Transcription</keyword>
<dbReference type="InterPro" id="IPR036388">
    <property type="entry name" value="WH-like_DNA-bd_sf"/>
</dbReference>
<dbReference type="SUPFAM" id="SSF53850">
    <property type="entry name" value="Periplasmic binding protein-like II"/>
    <property type="match status" value="1"/>
</dbReference>
<dbReference type="Proteomes" id="UP000603352">
    <property type="component" value="Unassembled WGS sequence"/>
</dbReference>
<accession>A0ABQ1ITD3</accession>
<dbReference type="CDD" id="cd08474">
    <property type="entry name" value="PBP2_CrgA_like_5"/>
    <property type="match status" value="1"/>
</dbReference>
<dbReference type="Pfam" id="PF03466">
    <property type="entry name" value="LysR_substrate"/>
    <property type="match status" value="1"/>
</dbReference>